<dbReference type="PANTHER" id="PTHR35309:SF4">
    <property type="entry name" value="TOCOPHEROL CYCLASE"/>
    <property type="match status" value="1"/>
</dbReference>
<dbReference type="OrthoDB" id="5421239at2759"/>
<dbReference type="PANTHER" id="PTHR35309">
    <property type="match status" value="1"/>
</dbReference>
<reference evidence="1 2" key="1">
    <citation type="journal article" date="2014" name="PLoS Genet.">
        <title>Analysis of the Phlebiopsis gigantea genome, transcriptome and secretome provides insight into its pioneer colonization strategies of wood.</title>
        <authorList>
            <person name="Hori C."/>
            <person name="Ishida T."/>
            <person name="Igarashi K."/>
            <person name="Samejima M."/>
            <person name="Suzuki H."/>
            <person name="Master E."/>
            <person name="Ferreira P."/>
            <person name="Ruiz-Duenas F.J."/>
            <person name="Held B."/>
            <person name="Canessa P."/>
            <person name="Larrondo L.F."/>
            <person name="Schmoll M."/>
            <person name="Druzhinina I.S."/>
            <person name="Kubicek C.P."/>
            <person name="Gaskell J.A."/>
            <person name="Kersten P."/>
            <person name="St John F."/>
            <person name="Glasner J."/>
            <person name="Sabat G."/>
            <person name="Splinter BonDurant S."/>
            <person name="Syed K."/>
            <person name="Yadav J."/>
            <person name="Mgbeahuruike A.C."/>
            <person name="Kovalchuk A."/>
            <person name="Asiegbu F.O."/>
            <person name="Lackner G."/>
            <person name="Hoffmeister D."/>
            <person name="Rencoret J."/>
            <person name="Gutierrez A."/>
            <person name="Sun H."/>
            <person name="Lindquist E."/>
            <person name="Barry K."/>
            <person name="Riley R."/>
            <person name="Grigoriev I.V."/>
            <person name="Henrissat B."/>
            <person name="Kues U."/>
            <person name="Berka R.M."/>
            <person name="Martinez A.T."/>
            <person name="Covert S.F."/>
            <person name="Blanchette R.A."/>
            <person name="Cullen D."/>
        </authorList>
    </citation>
    <scope>NUCLEOTIDE SEQUENCE [LARGE SCALE GENOMIC DNA]</scope>
    <source>
        <strain evidence="1 2">11061_1 CR5-6</strain>
    </source>
</reference>
<proteinExistence type="predicted"/>
<organism evidence="1 2">
    <name type="scientific">Phlebiopsis gigantea (strain 11061_1 CR5-6)</name>
    <name type="common">White-rot fungus</name>
    <name type="synonym">Peniophora gigantea</name>
    <dbReference type="NCBI Taxonomy" id="745531"/>
    <lineage>
        <taxon>Eukaryota</taxon>
        <taxon>Fungi</taxon>
        <taxon>Dikarya</taxon>
        <taxon>Basidiomycota</taxon>
        <taxon>Agaricomycotina</taxon>
        <taxon>Agaricomycetes</taxon>
        <taxon>Polyporales</taxon>
        <taxon>Phanerochaetaceae</taxon>
        <taxon>Phlebiopsis</taxon>
    </lineage>
</organism>
<dbReference type="Pfam" id="PF14249">
    <property type="entry name" value="Tocopherol_cycl"/>
    <property type="match status" value="1"/>
</dbReference>
<evidence type="ECO:0000313" key="1">
    <source>
        <dbReference type="EMBL" id="KIP02434.1"/>
    </source>
</evidence>
<keyword evidence="2" id="KW-1185">Reference proteome</keyword>
<gene>
    <name evidence="1" type="ORF">PHLGIDRAFT_122473</name>
</gene>
<dbReference type="Proteomes" id="UP000053257">
    <property type="component" value="Unassembled WGS sequence"/>
</dbReference>
<accession>A0A0C3ND43</accession>
<dbReference type="HOGENOM" id="CLU_038105_0_0_1"/>
<name>A0A0C3ND43_PHLG1</name>
<sequence>MELDGGTIEYSVRLDELDLALRITEPTFWSDDAPLAGPMGVLTLFSRFLPLNWHVFSTSSKATYSLRHSGKTQCGTGISHVEKNWGKSFPPGWIWSQSFASTEHPKSLALAGGVALPGIEAYLVGYRSPSLHWDFGPPFAMGTTWFSPFMNVHHDSKAGTFRLAVQTFRRKLVIKVDAPVDSFIGLAAPLAGGHRPMFAFESFAGTSWVEAWGRSYPWQDWTLLEEGPCGLTRDGNPCSALEFGGALSHLVSEHSKSD</sequence>
<dbReference type="AlphaFoldDB" id="A0A0C3ND43"/>
<dbReference type="InterPro" id="IPR025893">
    <property type="entry name" value="Tocopherol_cyclase"/>
</dbReference>
<evidence type="ECO:0000313" key="2">
    <source>
        <dbReference type="Proteomes" id="UP000053257"/>
    </source>
</evidence>
<protein>
    <submittedName>
        <fullName evidence="1">Uncharacterized protein</fullName>
    </submittedName>
</protein>
<dbReference type="EMBL" id="KN840676">
    <property type="protein sequence ID" value="KIP02434.1"/>
    <property type="molecule type" value="Genomic_DNA"/>
</dbReference>
<dbReference type="GO" id="GO:0009976">
    <property type="term" value="F:tocopherol cyclase activity"/>
    <property type="evidence" value="ECO:0007669"/>
    <property type="project" value="InterPro"/>
</dbReference>